<dbReference type="OrthoDB" id="9801455at2"/>
<dbReference type="EC" id="3.2.1.55" evidence="5"/>
<dbReference type="GO" id="GO:0031222">
    <property type="term" value="P:arabinan catabolic process"/>
    <property type="evidence" value="ECO:0007669"/>
    <property type="project" value="UniProtKB-UniPathway"/>
</dbReference>
<evidence type="ECO:0000256" key="6">
    <source>
        <dbReference type="PIRSR" id="PIRSR026534-1"/>
    </source>
</evidence>
<feature type="site" description="Important for catalytic activity, responsible for pKa modulation of the active site Glu and correct orientation of both the proton donor and substrate" evidence="8">
    <location>
        <position position="172"/>
    </location>
</feature>
<comment type="similarity">
    <text evidence="2 5">Belongs to the glycosyl hydrolase 43 family.</text>
</comment>
<dbReference type="InterPro" id="IPR006710">
    <property type="entry name" value="Glyco_hydro_43"/>
</dbReference>
<feature type="binding site" evidence="7">
    <location>
        <position position="130"/>
    </location>
    <ligand>
        <name>substrate</name>
    </ligand>
</feature>
<organism evidence="10 11">
    <name type="scientific">Amphiplicatus metriothermophilus</name>
    <dbReference type="NCBI Taxonomy" id="1519374"/>
    <lineage>
        <taxon>Bacteria</taxon>
        <taxon>Pseudomonadati</taxon>
        <taxon>Pseudomonadota</taxon>
        <taxon>Alphaproteobacteria</taxon>
        <taxon>Parvularculales</taxon>
        <taxon>Parvularculaceae</taxon>
        <taxon>Amphiplicatus</taxon>
    </lineage>
</organism>
<keyword evidence="4 5" id="KW-0326">Glycosidase</keyword>
<dbReference type="EMBL" id="FZQA01000007">
    <property type="protein sequence ID" value="SNT75167.1"/>
    <property type="molecule type" value="Genomic_DNA"/>
</dbReference>
<accession>A0A239PZS1</accession>
<sequence>MTGCWLIAAFALTVVAASSVAGDEPAQSSGILQTPGLALAGDLQPVHDPAIIKHQNRYHLFSTSHVGEEPGLVHWRVSDDLRTWRRGGAVFDSIPAWALDYALDARGVWAPDIIHASGEYRLYYSVSSFGKNASAIGLAANATLDPSDERFGWIDRGLVFFSREGDDFNAIDPNLLIDAEGRHWLSFGSFWTGLKMIAIDPESGLPAEKQPTLHSLARRPSPGAVEAPFIIERGGYYYLFASFDFCCRGAASTYYTVVGRASSPTGPYVDRDGVGMMAGGGSVVLHAGQDPTERFFGPGHVAILRDGGADYIVHHAYDARRGGAPTLRIRKLEWTQDGWPRAR</sequence>
<feature type="binding site" evidence="7">
    <location>
        <begin position="169"/>
        <end position="172"/>
    </location>
    <ligand>
        <name>substrate</name>
    </ligand>
</feature>
<evidence type="ECO:0000256" key="7">
    <source>
        <dbReference type="PIRSR" id="PIRSR026534-2"/>
    </source>
</evidence>
<dbReference type="Gene3D" id="2.115.10.20">
    <property type="entry name" value="Glycosyl hydrolase domain, family 43"/>
    <property type="match status" value="1"/>
</dbReference>
<evidence type="ECO:0000256" key="4">
    <source>
        <dbReference type="ARBA" id="ARBA00023295"/>
    </source>
</evidence>
<dbReference type="InterPro" id="IPR016840">
    <property type="entry name" value="Glyco_hydro_43_endo_a_Ara-ase"/>
</dbReference>
<proteinExistence type="inferred from homology"/>
<dbReference type="PIRSF" id="PIRSF026534">
    <property type="entry name" value="Endo_alpha-L-arabinosidase"/>
    <property type="match status" value="1"/>
</dbReference>
<evidence type="ECO:0000256" key="5">
    <source>
        <dbReference type="PIRNR" id="PIRNR026534"/>
    </source>
</evidence>
<keyword evidence="11" id="KW-1185">Reference proteome</keyword>
<feature type="signal peptide" evidence="9">
    <location>
        <begin position="1"/>
        <end position="21"/>
    </location>
</feature>
<dbReference type="UniPathway" id="UPA00667"/>
<feature type="site" description="Important for substrate recognition" evidence="8">
    <location>
        <position position="300"/>
    </location>
</feature>
<gene>
    <name evidence="10" type="ORF">SAMN06297382_2591</name>
</gene>
<dbReference type="PANTHER" id="PTHR43301">
    <property type="entry name" value="ARABINAN ENDO-1,5-ALPHA-L-ARABINOSIDASE"/>
    <property type="match status" value="1"/>
</dbReference>
<reference evidence="10 11" key="1">
    <citation type="submission" date="2017-07" db="EMBL/GenBank/DDBJ databases">
        <authorList>
            <person name="Sun Z.S."/>
            <person name="Albrecht U."/>
            <person name="Echele G."/>
            <person name="Lee C.C."/>
        </authorList>
    </citation>
    <scope>NUCLEOTIDE SEQUENCE [LARGE SCALE GENOMIC DNA]</scope>
    <source>
        <strain evidence="10 11">CGMCC 1.12710</strain>
    </source>
</reference>
<dbReference type="Pfam" id="PF04616">
    <property type="entry name" value="Glyco_hydro_43"/>
    <property type="match status" value="1"/>
</dbReference>
<dbReference type="Proteomes" id="UP000198346">
    <property type="component" value="Unassembled WGS sequence"/>
</dbReference>
<evidence type="ECO:0000256" key="9">
    <source>
        <dbReference type="SAM" id="SignalP"/>
    </source>
</evidence>
<comment type="catalytic activity">
    <reaction evidence="5">
        <text>Hydrolysis of terminal non-reducing alpha-L-arabinofuranoside residues in alpha-L-arabinosides.</text>
        <dbReference type="EC" id="3.2.1.55"/>
    </reaction>
</comment>
<evidence type="ECO:0000313" key="10">
    <source>
        <dbReference type="EMBL" id="SNT75167.1"/>
    </source>
</evidence>
<dbReference type="AlphaFoldDB" id="A0A239PZS1"/>
<dbReference type="CDD" id="cd08998">
    <property type="entry name" value="GH43_Arb43a-like"/>
    <property type="match status" value="1"/>
</dbReference>
<feature type="binding site" evidence="7">
    <location>
        <position position="48"/>
    </location>
    <ligand>
        <name>substrate</name>
    </ligand>
</feature>
<evidence type="ECO:0000256" key="8">
    <source>
        <dbReference type="PIRSR" id="PIRSR026534-3"/>
    </source>
</evidence>
<evidence type="ECO:0000313" key="11">
    <source>
        <dbReference type="Proteomes" id="UP000198346"/>
    </source>
</evidence>
<dbReference type="PANTHER" id="PTHR43301:SF3">
    <property type="entry name" value="ARABINAN ENDO-1,5-ALPHA-L-ARABINOSIDASE A-RELATED"/>
    <property type="match status" value="1"/>
</dbReference>
<dbReference type="GO" id="GO:0046556">
    <property type="term" value="F:alpha-L-arabinofuranosidase activity"/>
    <property type="evidence" value="ECO:0007669"/>
    <property type="project" value="UniProtKB-EC"/>
</dbReference>
<dbReference type="SUPFAM" id="SSF75005">
    <property type="entry name" value="Arabinanase/levansucrase/invertase"/>
    <property type="match status" value="1"/>
</dbReference>
<keyword evidence="3 5" id="KW-0378">Hydrolase</keyword>
<dbReference type="InterPro" id="IPR023296">
    <property type="entry name" value="Glyco_hydro_beta-prop_sf"/>
</dbReference>
<dbReference type="RefSeq" id="WP_089413025.1">
    <property type="nucleotide sequence ID" value="NZ_FZQA01000007.1"/>
</dbReference>
<feature type="active site" description="Proton acceptor" evidence="6">
    <location>
        <position position="48"/>
    </location>
</feature>
<evidence type="ECO:0000256" key="3">
    <source>
        <dbReference type="ARBA" id="ARBA00022801"/>
    </source>
</evidence>
<feature type="chain" id="PRO_5012489650" description="Extracellular exo-alpha-(1-&gt;5)-L-arabinofuranosidase" evidence="9">
    <location>
        <begin position="22"/>
        <end position="343"/>
    </location>
</feature>
<dbReference type="GO" id="GO:0046558">
    <property type="term" value="F:arabinan endo-1,5-alpha-L-arabinosidase activity"/>
    <property type="evidence" value="ECO:0007669"/>
    <property type="project" value="InterPro"/>
</dbReference>
<feature type="binding site" evidence="7">
    <location>
        <begin position="189"/>
        <end position="191"/>
    </location>
    <ligand>
        <name>substrate</name>
    </ligand>
</feature>
<dbReference type="InterPro" id="IPR050727">
    <property type="entry name" value="GH43_arabinanases"/>
</dbReference>
<protein>
    <recommendedName>
        <fullName evidence="5">Extracellular exo-alpha-(1-&gt;5)-L-arabinofuranosidase</fullName>
        <ecNumber evidence="5">3.2.1.55</ecNumber>
    </recommendedName>
</protein>
<comment type="pathway">
    <text evidence="1 5">Glycan metabolism; L-arabinan degradation.</text>
</comment>
<feature type="active site" description="Proton donor" evidence="6">
    <location>
        <position position="226"/>
    </location>
</feature>
<name>A0A239PZS1_9PROT</name>
<keyword evidence="9" id="KW-0732">Signal</keyword>
<evidence type="ECO:0000256" key="2">
    <source>
        <dbReference type="ARBA" id="ARBA00009865"/>
    </source>
</evidence>
<evidence type="ECO:0000256" key="1">
    <source>
        <dbReference type="ARBA" id="ARBA00004834"/>
    </source>
</evidence>